<keyword evidence="2" id="KW-0285">Flavoprotein</keyword>
<keyword evidence="6" id="KW-1185">Reference proteome</keyword>
<evidence type="ECO:0000313" key="6">
    <source>
        <dbReference type="Proteomes" id="UP001472677"/>
    </source>
</evidence>
<evidence type="ECO:0000256" key="1">
    <source>
        <dbReference type="ARBA" id="ARBA00001974"/>
    </source>
</evidence>
<dbReference type="PANTHER" id="PTHR45968:SF31">
    <property type="entry name" value="GLUCOSE-METHANOL-CHOLINE (GMC) OXIDOREDUCTASE FAMILY PROTEIN"/>
    <property type="match status" value="1"/>
</dbReference>
<reference evidence="5 6" key="1">
    <citation type="journal article" date="2024" name="G3 (Bethesda)">
        <title>Genome assembly of Hibiscus sabdariffa L. provides insights into metabolisms of medicinal natural products.</title>
        <authorList>
            <person name="Kim T."/>
        </authorList>
    </citation>
    <scope>NUCLEOTIDE SEQUENCE [LARGE SCALE GENOMIC DNA]</scope>
    <source>
        <strain evidence="5">TK-2024</strain>
        <tissue evidence="5">Old leaves</tissue>
    </source>
</reference>
<evidence type="ECO:0008006" key="7">
    <source>
        <dbReference type="Google" id="ProtNLM"/>
    </source>
</evidence>
<keyword evidence="3" id="KW-0274">FAD</keyword>
<feature type="signal peptide" evidence="4">
    <location>
        <begin position="1"/>
        <end position="25"/>
    </location>
</feature>
<comment type="caution">
    <text evidence="5">The sequence shown here is derived from an EMBL/GenBank/DDBJ whole genome shotgun (WGS) entry which is preliminary data.</text>
</comment>
<feature type="chain" id="PRO_5045477049" description="Glucose-methanol-choline oxidoreductase N-terminal domain-containing protein" evidence="4">
    <location>
        <begin position="26"/>
        <end position="90"/>
    </location>
</feature>
<protein>
    <recommendedName>
        <fullName evidence="7">Glucose-methanol-choline oxidoreductase N-terminal domain-containing protein</fullName>
    </recommendedName>
</protein>
<organism evidence="5 6">
    <name type="scientific">Hibiscus sabdariffa</name>
    <name type="common">roselle</name>
    <dbReference type="NCBI Taxonomy" id="183260"/>
    <lineage>
        <taxon>Eukaryota</taxon>
        <taxon>Viridiplantae</taxon>
        <taxon>Streptophyta</taxon>
        <taxon>Embryophyta</taxon>
        <taxon>Tracheophyta</taxon>
        <taxon>Spermatophyta</taxon>
        <taxon>Magnoliopsida</taxon>
        <taxon>eudicotyledons</taxon>
        <taxon>Gunneridae</taxon>
        <taxon>Pentapetalae</taxon>
        <taxon>rosids</taxon>
        <taxon>malvids</taxon>
        <taxon>Malvales</taxon>
        <taxon>Malvaceae</taxon>
        <taxon>Malvoideae</taxon>
        <taxon>Hibiscus</taxon>
    </lineage>
</organism>
<accession>A0ABR2BL78</accession>
<comment type="cofactor">
    <cofactor evidence="1">
        <name>FAD</name>
        <dbReference type="ChEBI" id="CHEBI:57692"/>
    </cofactor>
</comment>
<proteinExistence type="predicted"/>
<sequence>MGSNWRFLALVFVVVFANFHGHNHASKSAFNQAFLHAYIHIFSAPNYSFIQEATSVPQVSFYDYIIIGGGAAGCPLAAALSTQDAKDTAK</sequence>
<evidence type="ECO:0000256" key="3">
    <source>
        <dbReference type="ARBA" id="ARBA00022827"/>
    </source>
</evidence>
<dbReference type="PANTHER" id="PTHR45968">
    <property type="entry name" value="OSJNBA0019K04.7 PROTEIN"/>
    <property type="match status" value="1"/>
</dbReference>
<gene>
    <name evidence="5" type="ORF">V6N12_074464</name>
</gene>
<evidence type="ECO:0000256" key="2">
    <source>
        <dbReference type="ARBA" id="ARBA00022630"/>
    </source>
</evidence>
<dbReference type="InterPro" id="IPR036188">
    <property type="entry name" value="FAD/NAD-bd_sf"/>
</dbReference>
<name>A0ABR2BL78_9ROSI</name>
<dbReference type="Gene3D" id="3.50.50.60">
    <property type="entry name" value="FAD/NAD(P)-binding domain"/>
    <property type="match status" value="1"/>
</dbReference>
<dbReference type="EMBL" id="JBBPBM010000105">
    <property type="protein sequence ID" value="KAK8507900.1"/>
    <property type="molecule type" value="Genomic_DNA"/>
</dbReference>
<dbReference type="Proteomes" id="UP001472677">
    <property type="component" value="Unassembled WGS sequence"/>
</dbReference>
<dbReference type="InterPro" id="IPR051871">
    <property type="entry name" value="GMC_Oxidoreductase-Related"/>
</dbReference>
<keyword evidence="4" id="KW-0732">Signal</keyword>
<dbReference type="SUPFAM" id="SSF51905">
    <property type="entry name" value="FAD/NAD(P)-binding domain"/>
    <property type="match status" value="1"/>
</dbReference>
<evidence type="ECO:0000313" key="5">
    <source>
        <dbReference type="EMBL" id="KAK8507900.1"/>
    </source>
</evidence>
<evidence type="ECO:0000256" key="4">
    <source>
        <dbReference type="SAM" id="SignalP"/>
    </source>
</evidence>